<keyword evidence="2" id="KW-0812">Transmembrane</keyword>
<feature type="region of interest" description="Disordered" evidence="1">
    <location>
        <begin position="1"/>
        <end position="21"/>
    </location>
</feature>
<accession>A0ABN1G5H7</accession>
<keyword evidence="4" id="KW-1185">Reference proteome</keyword>
<keyword evidence="2" id="KW-0472">Membrane</keyword>
<organism evidence="3 4">
    <name type="scientific">Craurococcus roseus</name>
    <dbReference type="NCBI Taxonomy" id="77585"/>
    <lineage>
        <taxon>Bacteria</taxon>
        <taxon>Pseudomonadati</taxon>
        <taxon>Pseudomonadota</taxon>
        <taxon>Alphaproteobacteria</taxon>
        <taxon>Acetobacterales</taxon>
        <taxon>Acetobacteraceae</taxon>
        <taxon>Craurococcus</taxon>
    </lineage>
</organism>
<keyword evidence="2" id="KW-1133">Transmembrane helix</keyword>
<evidence type="ECO:0000313" key="4">
    <source>
        <dbReference type="Proteomes" id="UP001501588"/>
    </source>
</evidence>
<evidence type="ECO:0000256" key="2">
    <source>
        <dbReference type="SAM" id="Phobius"/>
    </source>
</evidence>
<feature type="transmembrane region" description="Helical" evidence="2">
    <location>
        <begin position="217"/>
        <end position="240"/>
    </location>
</feature>
<protein>
    <submittedName>
        <fullName evidence="3">Uncharacterized protein</fullName>
    </submittedName>
</protein>
<reference evidence="3 4" key="1">
    <citation type="journal article" date="2019" name="Int. J. Syst. Evol. Microbiol.">
        <title>The Global Catalogue of Microorganisms (GCM) 10K type strain sequencing project: providing services to taxonomists for standard genome sequencing and annotation.</title>
        <authorList>
            <consortium name="The Broad Institute Genomics Platform"/>
            <consortium name="The Broad Institute Genome Sequencing Center for Infectious Disease"/>
            <person name="Wu L."/>
            <person name="Ma J."/>
        </authorList>
    </citation>
    <scope>NUCLEOTIDE SEQUENCE [LARGE SCALE GENOMIC DNA]</scope>
    <source>
        <strain evidence="3 4">JCM 9933</strain>
    </source>
</reference>
<sequence>MATVLDQSPRHQADAPPARGAALPEVQGLVDRAMPDRLYGWAWNASDPGERVAVELRLGDAPVARAVADLARHDLEKAGVGDGRHAFELPLEAEWTRRASELSVVVRTADGVATPIPMRVRRQAPETSLPAAGLQRALDGLAAGQERVAAQVADLATRLPGPEERDAVRTLVAAQAALSERLDTLALWLARLDERLADTGPPAAGSPQKAAKARPDLWQAVLFALLGAAAAGGVAAGFFLRG</sequence>
<gene>
    <name evidence="3" type="ORF">GCM10009416_47640</name>
</gene>
<comment type="caution">
    <text evidence="3">The sequence shown here is derived from an EMBL/GenBank/DDBJ whole genome shotgun (WGS) entry which is preliminary data.</text>
</comment>
<name>A0ABN1G5H7_9PROT</name>
<dbReference type="Proteomes" id="UP001501588">
    <property type="component" value="Unassembled WGS sequence"/>
</dbReference>
<proteinExistence type="predicted"/>
<evidence type="ECO:0000256" key="1">
    <source>
        <dbReference type="SAM" id="MobiDB-lite"/>
    </source>
</evidence>
<evidence type="ECO:0000313" key="3">
    <source>
        <dbReference type="EMBL" id="GAA0604521.1"/>
    </source>
</evidence>
<dbReference type="EMBL" id="BAAAFZ010000095">
    <property type="protein sequence ID" value="GAA0604521.1"/>
    <property type="molecule type" value="Genomic_DNA"/>
</dbReference>
<dbReference type="RefSeq" id="WP_343897943.1">
    <property type="nucleotide sequence ID" value="NZ_BAAAFZ010000095.1"/>
</dbReference>